<evidence type="ECO:0000313" key="9">
    <source>
        <dbReference type="Proteomes" id="UP000316217"/>
    </source>
</evidence>
<name>A0A429GF26_9CREN</name>
<evidence type="ECO:0000256" key="1">
    <source>
        <dbReference type="ARBA" id="ARBA00022598"/>
    </source>
</evidence>
<dbReference type="Pfam" id="PF14544">
    <property type="entry name" value="DUF4443"/>
    <property type="match status" value="1"/>
</dbReference>
<dbReference type="InterPro" id="IPR029349">
    <property type="entry name" value="DUF4443"/>
</dbReference>
<sequence length="210" mass="22718">MSLYDLLTLVRSRAPGPAPSFNILHVVKTVLILRDGPAGRGYLARKLGIGEGAVKNIVSRMKREGIVKTMRGGCLLTEKGRKIADEISKWIKSETELEGISLTVAPKNYAILLKNSADKIKMGVEQRDIAVIFGASGATTLIFRNGKLLMPPDIDISIYNRRDAEIILGKLRPEEGDVIVIGSASDEMKAMYGALAAAISILMPDLLSKA</sequence>
<dbReference type="Proteomes" id="UP000277582">
    <property type="component" value="Unassembled WGS sequence"/>
</dbReference>
<evidence type="ECO:0000256" key="3">
    <source>
        <dbReference type="ARBA" id="ARBA00022840"/>
    </source>
</evidence>
<gene>
    <name evidence="6" type="ORF">D6D85_14030</name>
    <name evidence="7" type="ORF">EF810_04465</name>
</gene>
<accession>A0A429GF26</accession>
<dbReference type="Gene3D" id="1.10.10.10">
    <property type="entry name" value="Winged helix-like DNA-binding domain superfamily/Winged helix DNA-binding domain"/>
    <property type="match status" value="1"/>
</dbReference>
<dbReference type="RefSeq" id="WP_125672572.1">
    <property type="nucleotide sequence ID" value="NZ_RCOS01000156.1"/>
</dbReference>
<dbReference type="GO" id="GO:0005737">
    <property type="term" value="C:cytoplasm"/>
    <property type="evidence" value="ECO:0007669"/>
    <property type="project" value="InterPro"/>
</dbReference>
<dbReference type="OrthoDB" id="52987at2157"/>
<dbReference type="EMBL" id="RXII01000069">
    <property type="protein sequence ID" value="RZN61698.1"/>
    <property type="molecule type" value="Genomic_DNA"/>
</dbReference>
<organism evidence="6 8">
    <name type="scientific">Candidatus Methanodesulfokora washburnensis</name>
    <dbReference type="NCBI Taxonomy" id="2478471"/>
    <lineage>
        <taxon>Archaea</taxon>
        <taxon>Thermoproteota</taxon>
        <taxon>Candidatus Korarchaeia</taxon>
        <taxon>Candidatus Korarchaeia incertae sedis</taxon>
        <taxon>Candidatus Methanodesulfokora</taxon>
    </lineage>
</organism>
<keyword evidence="2" id="KW-0547">Nucleotide-binding</keyword>
<reference evidence="6 8" key="1">
    <citation type="submission" date="2018-10" db="EMBL/GenBank/DDBJ databases">
        <title>Co-occurring genomic capacity for anaerobic methane metabolism and dissimilatory sulfite reduction discovered in the Korarchaeota.</title>
        <authorList>
            <person name="Mckay L.J."/>
            <person name="Dlakic M."/>
            <person name="Fields M.W."/>
            <person name="Delmont T.O."/>
            <person name="Eren A.M."/>
            <person name="Jay Z.J."/>
            <person name="Klingelsmith K.B."/>
            <person name="Rusch D.B."/>
            <person name="Inskeep W.P."/>
        </authorList>
    </citation>
    <scope>NUCLEOTIDE SEQUENCE [LARGE SCALE GENOMIC DNA]</scope>
    <source>
        <strain evidence="6 8">MDKW</strain>
    </source>
</reference>
<dbReference type="Gene3D" id="3.30.1360.30">
    <property type="entry name" value="GAD-like domain"/>
    <property type="match status" value="1"/>
</dbReference>
<dbReference type="InterPro" id="IPR004115">
    <property type="entry name" value="GAD-like_sf"/>
</dbReference>
<keyword evidence="4" id="KW-0648">Protein biosynthesis</keyword>
<evidence type="ECO:0000256" key="2">
    <source>
        <dbReference type="ARBA" id="ARBA00022741"/>
    </source>
</evidence>
<dbReference type="SUPFAM" id="SSF46785">
    <property type="entry name" value="Winged helix' DNA-binding domain"/>
    <property type="match status" value="1"/>
</dbReference>
<evidence type="ECO:0000313" key="8">
    <source>
        <dbReference type="Proteomes" id="UP000277582"/>
    </source>
</evidence>
<dbReference type="InterPro" id="IPR036390">
    <property type="entry name" value="WH_DNA-bd_sf"/>
</dbReference>
<protein>
    <submittedName>
        <fullName evidence="6">DUF4443 domain-containing protein</fullName>
    </submittedName>
</protein>
<dbReference type="EMBL" id="RCOS01000156">
    <property type="protein sequence ID" value="RSN72402.1"/>
    <property type="molecule type" value="Genomic_DNA"/>
</dbReference>
<dbReference type="GO" id="GO:0005524">
    <property type="term" value="F:ATP binding"/>
    <property type="evidence" value="ECO:0007669"/>
    <property type="project" value="UniProtKB-KW"/>
</dbReference>
<evidence type="ECO:0000259" key="5">
    <source>
        <dbReference type="Pfam" id="PF14544"/>
    </source>
</evidence>
<dbReference type="InterPro" id="IPR036388">
    <property type="entry name" value="WH-like_DNA-bd_sf"/>
</dbReference>
<evidence type="ECO:0000313" key="7">
    <source>
        <dbReference type="EMBL" id="RZN61698.1"/>
    </source>
</evidence>
<keyword evidence="3" id="KW-0067">ATP-binding</keyword>
<dbReference type="AlphaFoldDB" id="A0A429GF26"/>
<keyword evidence="1" id="KW-0436">Ligase</keyword>
<dbReference type="GO" id="GO:0004812">
    <property type="term" value="F:aminoacyl-tRNA ligase activity"/>
    <property type="evidence" value="ECO:0007669"/>
    <property type="project" value="InterPro"/>
</dbReference>
<evidence type="ECO:0000313" key="6">
    <source>
        <dbReference type="EMBL" id="RSN72402.1"/>
    </source>
</evidence>
<evidence type="ECO:0000256" key="4">
    <source>
        <dbReference type="ARBA" id="ARBA00022917"/>
    </source>
</evidence>
<reference evidence="7 9" key="2">
    <citation type="journal article" date="2019" name="Nat. Microbiol.">
        <title>Wide diversity of methane and short-chain alkane metabolisms in uncultured archaea.</title>
        <authorList>
            <person name="Borrel G."/>
            <person name="Adam P.S."/>
            <person name="McKay L.J."/>
            <person name="Chen L.X."/>
            <person name="Sierra-Garcia I.N."/>
            <person name="Sieber C.M."/>
            <person name="Letourneur Q."/>
            <person name="Ghozlane A."/>
            <person name="Andersen G.L."/>
            <person name="Li W.J."/>
            <person name="Hallam S.J."/>
            <person name="Muyzer G."/>
            <person name="de Oliveira V.M."/>
            <person name="Inskeep W.P."/>
            <person name="Banfield J.F."/>
            <person name="Gribaldo S."/>
        </authorList>
    </citation>
    <scope>NUCLEOTIDE SEQUENCE [LARGE SCALE GENOMIC DNA]</scope>
    <source>
        <strain evidence="7">NM4</strain>
    </source>
</reference>
<dbReference type="SUPFAM" id="SSF55261">
    <property type="entry name" value="GAD domain-like"/>
    <property type="match status" value="1"/>
</dbReference>
<comment type="caution">
    <text evidence="6">The sequence shown here is derived from an EMBL/GenBank/DDBJ whole genome shotgun (WGS) entry which is preliminary data.</text>
</comment>
<keyword evidence="8" id="KW-1185">Reference proteome</keyword>
<dbReference type="GO" id="GO:0006412">
    <property type="term" value="P:translation"/>
    <property type="evidence" value="ECO:0007669"/>
    <property type="project" value="UniProtKB-KW"/>
</dbReference>
<proteinExistence type="predicted"/>
<dbReference type="Proteomes" id="UP000316217">
    <property type="component" value="Unassembled WGS sequence"/>
</dbReference>
<feature type="domain" description="DUF4443" evidence="5">
    <location>
        <begin position="107"/>
        <end position="201"/>
    </location>
</feature>